<evidence type="ECO:0000259" key="4">
    <source>
        <dbReference type="PROSITE" id="PS51459"/>
    </source>
</evidence>
<dbReference type="OrthoDB" id="9814400at2"/>
<feature type="binding site" evidence="3">
    <location>
        <begin position="244"/>
        <end position="245"/>
    </location>
    <ligand>
        <name>ATP</name>
        <dbReference type="ChEBI" id="CHEBI:30616"/>
    </ligand>
</feature>
<dbReference type="PANTHER" id="PTHR13504">
    <property type="entry name" value="FIDO DOMAIN-CONTAINING PROTEIN DDB_G0283145"/>
    <property type="match status" value="1"/>
</dbReference>
<dbReference type="PIRSF" id="PIRSF038925">
    <property type="entry name" value="AMP-prot_trans"/>
    <property type="match status" value="1"/>
</dbReference>
<evidence type="ECO:0000256" key="1">
    <source>
        <dbReference type="PIRSR" id="PIRSR038925-1"/>
    </source>
</evidence>
<evidence type="ECO:0000313" key="5">
    <source>
        <dbReference type="EMBL" id="RNI38950.1"/>
    </source>
</evidence>
<dbReference type="Pfam" id="PF02661">
    <property type="entry name" value="Fic"/>
    <property type="match status" value="1"/>
</dbReference>
<feature type="binding site" evidence="1">
    <location>
        <begin position="207"/>
        <end position="213"/>
    </location>
    <ligand>
        <name>ATP</name>
        <dbReference type="ChEBI" id="CHEBI:30616"/>
    </ligand>
</feature>
<dbReference type="Pfam" id="PF13784">
    <property type="entry name" value="Fic_N"/>
    <property type="match status" value="1"/>
</dbReference>
<dbReference type="InterPro" id="IPR026287">
    <property type="entry name" value="SoFic-like"/>
</dbReference>
<dbReference type="Gene3D" id="1.10.3290.10">
    <property type="entry name" value="Fido-like domain"/>
    <property type="match status" value="1"/>
</dbReference>
<evidence type="ECO:0000256" key="2">
    <source>
        <dbReference type="PIRSR" id="PIRSR640198-1"/>
    </source>
</evidence>
<feature type="active site" evidence="2">
    <location>
        <position position="202"/>
    </location>
</feature>
<dbReference type="InterPro" id="IPR048770">
    <property type="entry name" value="SoFic-like_C"/>
</dbReference>
<dbReference type="EMBL" id="RJJR01000002">
    <property type="protein sequence ID" value="RNI38950.1"/>
    <property type="molecule type" value="Genomic_DNA"/>
</dbReference>
<evidence type="ECO:0000313" key="6">
    <source>
        <dbReference type="Proteomes" id="UP000267223"/>
    </source>
</evidence>
<feature type="binding site" evidence="1">
    <location>
        <position position="244"/>
    </location>
    <ligand>
        <name>ATP</name>
        <dbReference type="ChEBI" id="CHEBI:30616"/>
    </ligand>
</feature>
<name>A0A3M9NMC7_9BACT</name>
<dbReference type="Proteomes" id="UP000267223">
    <property type="component" value="Unassembled WGS sequence"/>
</dbReference>
<sequence length="366" mass="42508">MNRKIDKSTFDQPFNTLPFLPPDKEKTETKKVLRQTIESSIALAELKGLVHTLPNPDILLNAVILKEAKASSEIENVITTQDKLYQALSAKGIQADTSTKEVLRYREAVLEGYQLIKNKSFLNSNIIIKIQKVLEENNAGIRRLPGTALKNARTGKTIYTPPDDYETILRLMKNLDDYLNESDEFSPLIKLAIQHYQFESIHPFYDGNGRTGRIINVLYLIVHGLLESPILYLSDFIIENKSDYYRLLQEVRTNDNWEEWILFILRGIEQTAKETIQQIREINKLFQKTSQQIKLQVPRPFNKELLELLFEQPYCKIDYVVERLKISRITASKYLKELKAIGVLEAKQVWKETLYINTKLFDLLKT</sequence>
<comment type="caution">
    <text evidence="5">The sequence shown here is derived from an EMBL/GenBank/DDBJ whole genome shotgun (WGS) entry which is preliminary data.</text>
</comment>
<dbReference type="Pfam" id="PF21248">
    <property type="entry name" value="SoFic-like_C"/>
    <property type="match status" value="1"/>
</dbReference>
<protein>
    <submittedName>
        <fullName evidence="5">Fic family protein</fullName>
    </submittedName>
</protein>
<proteinExistence type="predicted"/>
<feature type="binding site" evidence="1">
    <location>
        <position position="202"/>
    </location>
    <ligand>
        <name>ATP</name>
        <dbReference type="ChEBI" id="CHEBI:30616"/>
    </ligand>
</feature>
<dbReference type="RefSeq" id="WP_123119515.1">
    <property type="nucleotide sequence ID" value="NZ_RJJR01000002.1"/>
</dbReference>
<dbReference type="InterPro" id="IPR040198">
    <property type="entry name" value="Fido_containing"/>
</dbReference>
<dbReference type="AlphaFoldDB" id="A0A3M9NMC7"/>
<evidence type="ECO:0000256" key="3">
    <source>
        <dbReference type="PIRSR" id="PIRSR640198-2"/>
    </source>
</evidence>
<dbReference type="InterPro" id="IPR025758">
    <property type="entry name" value="Fic/DOC_N"/>
</dbReference>
<keyword evidence="6" id="KW-1185">Reference proteome</keyword>
<keyword evidence="1" id="KW-0547">Nucleotide-binding</keyword>
<reference evidence="5 6" key="1">
    <citation type="submission" date="2018-11" db="EMBL/GenBank/DDBJ databases">
        <title>Draft genome sequence of Ferruginibacter sp. BO-59.</title>
        <authorList>
            <person name="Im W.T."/>
        </authorList>
    </citation>
    <scope>NUCLEOTIDE SEQUENCE [LARGE SCALE GENOMIC DNA]</scope>
    <source>
        <strain evidence="5 6">BO-59</strain>
    </source>
</reference>
<dbReference type="GO" id="GO:0005524">
    <property type="term" value="F:ATP binding"/>
    <property type="evidence" value="ECO:0007669"/>
    <property type="project" value="UniProtKB-KW"/>
</dbReference>
<dbReference type="InterPro" id="IPR003812">
    <property type="entry name" value="Fido"/>
</dbReference>
<feature type="binding site" evidence="1">
    <location>
        <position position="75"/>
    </location>
    <ligand>
        <name>ATP</name>
        <dbReference type="ChEBI" id="CHEBI:30616"/>
    </ligand>
</feature>
<dbReference type="PANTHER" id="PTHR13504:SF35">
    <property type="entry name" value="PROTEIN ADENYLYLTRANSFERASE SOFIC"/>
    <property type="match status" value="1"/>
</dbReference>
<dbReference type="SUPFAM" id="SSF140931">
    <property type="entry name" value="Fic-like"/>
    <property type="match status" value="1"/>
</dbReference>
<dbReference type="InterPro" id="IPR036597">
    <property type="entry name" value="Fido-like_dom_sf"/>
</dbReference>
<gene>
    <name evidence="5" type="ORF">EFY79_04635</name>
</gene>
<feature type="binding site" evidence="3">
    <location>
        <begin position="206"/>
        <end position="213"/>
    </location>
    <ligand>
        <name>ATP</name>
        <dbReference type="ChEBI" id="CHEBI:30616"/>
    </ligand>
</feature>
<keyword evidence="1" id="KW-0067">ATP-binding</keyword>
<feature type="domain" description="Fido" evidence="4">
    <location>
        <begin position="122"/>
        <end position="266"/>
    </location>
</feature>
<organism evidence="5 6">
    <name type="scientific">Hanamia caeni</name>
    <dbReference type="NCBI Taxonomy" id="2294116"/>
    <lineage>
        <taxon>Bacteria</taxon>
        <taxon>Pseudomonadati</taxon>
        <taxon>Bacteroidota</taxon>
        <taxon>Chitinophagia</taxon>
        <taxon>Chitinophagales</taxon>
        <taxon>Chitinophagaceae</taxon>
        <taxon>Hanamia</taxon>
    </lineage>
</organism>
<accession>A0A3M9NMC7</accession>
<dbReference type="PROSITE" id="PS51459">
    <property type="entry name" value="FIDO"/>
    <property type="match status" value="1"/>
</dbReference>